<dbReference type="Gene3D" id="3.40.190.10">
    <property type="entry name" value="Periplasmic binding protein-like II"/>
    <property type="match status" value="2"/>
</dbReference>
<sequence>MDRGCTNRMGPLSFGALALVAAIATSGTLAPSAGAAGDPAALKICTTGDYPPLTYRDPSTGRYSGVDIDMAHDLADHLGRTPVFVASTWPTLMANVTAPGMCDIAMGGITDTPERRRSADVTEPYLSSGKTPVVAAANAGRFSSIEDIDQPGVRVIENSGGTNEQFARKNFPTAQITIWPDNTTIFDQLAAGNADVMVTDAVEAIYQSSLHPELVAQHPEQPFTSEVKAYLLPAGSPIAGEANAWLAGALSDGTFAGIYQRWLHTPAPEAPR</sequence>
<feature type="chain" id="PRO_5029558654" evidence="2">
    <location>
        <begin position="36"/>
        <end position="272"/>
    </location>
</feature>
<accession>A0A7I7SV63</accession>
<evidence type="ECO:0000313" key="4">
    <source>
        <dbReference type="EMBL" id="BBY60912.1"/>
    </source>
</evidence>
<dbReference type="RefSeq" id="WP_197746808.1">
    <property type="nucleotide sequence ID" value="NZ_AP022595.1"/>
</dbReference>
<dbReference type="EMBL" id="AP022595">
    <property type="protein sequence ID" value="BBY60912.1"/>
    <property type="molecule type" value="Genomic_DNA"/>
</dbReference>
<dbReference type="SUPFAM" id="SSF53850">
    <property type="entry name" value="Periplasmic binding protein-like II"/>
    <property type="match status" value="1"/>
</dbReference>
<protein>
    <submittedName>
        <fullName evidence="4">Cyclohexadienyl dehydratase</fullName>
    </submittedName>
</protein>
<evidence type="ECO:0000313" key="5">
    <source>
        <dbReference type="Proteomes" id="UP000466445"/>
    </source>
</evidence>
<feature type="domain" description="Solute-binding protein family 3/N-terminal" evidence="3">
    <location>
        <begin position="41"/>
        <end position="266"/>
    </location>
</feature>
<keyword evidence="1 2" id="KW-0732">Signal</keyword>
<dbReference type="AlphaFoldDB" id="A0A7I7SV63"/>
<dbReference type="SMART" id="SM00062">
    <property type="entry name" value="PBPb"/>
    <property type="match status" value="1"/>
</dbReference>
<feature type="signal peptide" evidence="2">
    <location>
        <begin position="1"/>
        <end position="35"/>
    </location>
</feature>
<proteinExistence type="predicted"/>
<reference evidence="4 5" key="1">
    <citation type="journal article" date="2019" name="Emerg. Microbes Infect.">
        <title>Comprehensive subspecies identification of 175 nontuberculous mycobacteria species based on 7547 genomic profiles.</title>
        <authorList>
            <person name="Matsumoto Y."/>
            <person name="Kinjo T."/>
            <person name="Motooka D."/>
            <person name="Nabeya D."/>
            <person name="Jung N."/>
            <person name="Uechi K."/>
            <person name="Horii T."/>
            <person name="Iida T."/>
            <person name="Fujita J."/>
            <person name="Nakamura S."/>
        </authorList>
    </citation>
    <scope>NUCLEOTIDE SEQUENCE [LARGE SCALE GENOMIC DNA]</scope>
    <source>
        <strain evidence="4 5">JCM 30395</strain>
    </source>
</reference>
<dbReference type="InterPro" id="IPR001638">
    <property type="entry name" value="Solute-binding_3/MltF_N"/>
</dbReference>
<dbReference type="KEGG" id="msar:MSAR_40480"/>
<dbReference type="Pfam" id="PF00497">
    <property type="entry name" value="SBP_bac_3"/>
    <property type="match status" value="1"/>
</dbReference>
<keyword evidence="5" id="KW-1185">Reference proteome</keyword>
<organism evidence="4 5">
    <name type="scientific">Mycolicibacterium sarraceniae</name>
    <dbReference type="NCBI Taxonomy" id="1534348"/>
    <lineage>
        <taxon>Bacteria</taxon>
        <taxon>Bacillati</taxon>
        <taxon>Actinomycetota</taxon>
        <taxon>Actinomycetes</taxon>
        <taxon>Mycobacteriales</taxon>
        <taxon>Mycobacteriaceae</taxon>
        <taxon>Mycolicibacterium</taxon>
    </lineage>
</organism>
<gene>
    <name evidence="4" type="primary">pheC</name>
    <name evidence="4" type="ORF">MSAR_40480</name>
</gene>
<evidence type="ECO:0000256" key="1">
    <source>
        <dbReference type="ARBA" id="ARBA00022729"/>
    </source>
</evidence>
<name>A0A7I7SV63_9MYCO</name>
<evidence type="ECO:0000256" key="2">
    <source>
        <dbReference type="SAM" id="SignalP"/>
    </source>
</evidence>
<dbReference type="PANTHER" id="PTHR35936:SF19">
    <property type="entry name" value="AMINO-ACID-BINDING PROTEIN YXEM-RELATED"/>
    <property type="match status" value="1"/>
</dbReference>
<evidence type="ECO:0000259" key="3">
    <source>
        <dbReference type="SMART" id="SM00062"/>
    </source>
</evidence>
<dbReference type="Proteomes" id="UP000466445">
    <property type="component" value="Chromosome"/>
</dbReference>
<dbReference type="PANTHER" id="PTHR35936">
    <property type="entry name" value="MEMBRANE-BOUND LYTIC MUREIN TRANSGLYCOSYLASE F"/>
    <property type="match status" value="1"/>
</dbReference>